<feature type="domain" description="RING-type" evidence="14">
    <location>
        <begin position="125"/>
        <end position="167"/>
    </location>
</feature>
<dbReference type="CDD" id="cd16461">
    <property type="entry name" value="RING-H2_EL5-like"/>
    <property type="match status" value="1"/>
</dbReference>
<keyword evidence="16" id="KW-1185">Reference proteome</keyword>
<organism evidence="15 16">
    <name type="scientific">Stephania yunnanensis</name>
    <dbReference type="NCBI Taxonomy" id="152371"/>
    <lineage>
        <taxon>Eukaryota</taxon>
        <taxon>Viridiplantae</taxon>
        <taxon>Streptophyta</taxon>
        <taxon>Embryophyta</taxon>
        <taxon>Tracheophyta</taxon>
        <taxon>Spermatophyta</taxon>
        <taxon>Magnoliopsida</taxon>
        <taxon>Ranunculales</taxon>
        <taxon>Menispermaceae</taxon>
        <taxon>Menispermoideae</taxon>
        <taxon>Cissampelideae</taxon>
        <taxon>Stephania</taxon>
    </lineage>
</organism>
<dbReference type="PANTHER" id="PTHR46913">
    <property type="entry name" value="RING-H2 FINGER PROTEIN ATL16"/>
    <property type="match status" value="1"/>
</dbReference>
<dbReference type="PROSITE" id="PS50089">
    <property type="entry name" value="ZF_RING_2"/>
    <property type="match status" value="1"/>
</dbReference>
<dbReference type="FunFam" id="3.30.40.10:FF:000187">
    <property type="entry name" value="E3 ubiquitin-protein ligase ATL6"/>
    <property type="match status" value="1"/>
</dbReference>
<evidence type="ECO:0000256" key="6">
    <source>
        <dbReference type="ARBA" id="ARBA00022692"/>
    </source>
</evidence>
<evidence type="ECO:0000256" key="10">
    <source>
        <dbReference type="ARBA" id="ARBA00022833"/>
    </source>
</evidence>
<dbReference type="GO" id="GO:0016567">
    <property type="term" value="P:protein ubiquitination"/>
    <property type="evidence" value="ECO:0007669"/>
    <property type="project" value="InterPro"/>
</dbReference>
<dbReference type="GO" id="GO:0061630">
    <property type="term" value="F:ubiquitin protein ligase activity"/>
    <property type="evidence" value="ECO:0007669"/>
    <property type="project" value="UniProtKB-EC"/>
</dbReference>
<dbReference type="PANTHER" id="PTHR46913:SF1">
    <property type="entry name" value="RING-H2 FINGER PROTEIN ATL16"/>
    <property type="match status" value="1"/>
</dbReference>
<evidence type="ECO:0000256" key="11">
    <source>
        <dbReference type="ARBA" id="ARBA00022989"/>
    </source>
</evidence>
<dbReference type="GO" id="GO:0016020">
    <property type="term" value="C:membrane"/>
    <property type="evidence" value="ECO:0007669"/>
    <property type="project" value="UniProtKB-SubCell"/>
</dbReference>
<dbReference type="InterPro" id="IPR044600">
    <property type="entry name" value="ATL1/ATL16-like"/>
</dbReference>
<evidence type="ECO:0000259" key="14">
    <source>
        <dbReference type="PROSITE" id="PS50089"/>
    </source>
</evidence>
<evidence type="ECO:0000256" key="1">
    <source>
        <dbReference type="ARBA" id="ARBA00000900"/>
    </source>
</evidence>
<dbReference type="GO" id="GO:0008270">
    <property type="term" value="F:zinc ion binding"/>
    <property type="evidence" value="ECO:0007669"/>
    <property type="project" value="UniProtKB-KW"/>
</dbReference>
<evidence type="ECO:0000256" key="9">
    <source>
        <dbReference type="ARBA" id="ARBA00022786"/>
    </source>
</evidence>
<evidence type="ECO:0000256" key="3">
    <source>
        <dbReference type="ARBA" id="ARBA00004906"/>
    </source>
</evidence>
<evidence type="ECO:0000256" key="2">
    <source>
        <dbReference type="ARBA" id="ARBA00004167"/>
    </source>
</evidence>
<name>A0AAP0Q1L8_9MAGN</name>
<reference evidence="15 16" key="1">
    <citation type="submission" date="2024-01" db="EMBL/GenBank/DDBJ databases">
        <title>Genome assemblies of Stephania.</title>
        <authorList>
            <person name="Yang L."/>
        </authorList>
    </citation>
    <scope>NUCLEOTIDE SEQUENCE [LARGE SCALE GENOMIC DNA]</scope>
    <source>
        <strain evidence="15">YNDBR</strain>
        <tissue evidence="15">Leaf</tissue>
    </source>
</reference>
<evidence type="ECO:0000313" key="15">
    <source>
        <dbReference type="EMBL" id="KAK9163898.1"/>
    </source>
</evidence>
<keyword evidence="8 13" id="KW-0863">Zinc-finger</keyword>
<evidence type="ECO:0000256" key="12">
    <source>
        <dbReference type="ARBA" id="ARBA00023136"/>
    </source>
</evidence>
<keyword evidence="5" id="KW-0808">Transferase</keyword>
<keyword evidence="12" id="KW-0472">Membrane</keyword>
<dbReference type="InterPro" id="IPR001841">
    <property type="entry name" value="Znf_RING"/>
</dbReference>
<dbReference type="AlphaFoldDB" id="A0AAP0Q1L8"/>
<accession>A0AAP0Q1L8</accession>
<evidence type="ECO:0000256" key="4">
    <source>
        <dbReference type="ARBA" id="ARBA00012483"/>
    </source>
</evidence>
<keyword evidence="10" id="KW-0862">Zinc</keyword>
<protein>
    <recommendedName>
        <fullName evidence="4">RING-type E3 ubiquitin transferase</fullName>
        <ecNumber evidence="4">2.3.2.27</ecNumber>
    </recommendedName>
</protein>
<sequence length="194" mass="21606">MLSLINQSDQPNHQNSILSKCTLLIKTNMHVTTEFLQEITLGVVVFLFLGAALIAKCLELDPSNNVHHQRTRSTLEMVHRPPRQFVDATTTSTTTSNGVSKSIIDSIPVFKYNNVLVGVENKTECAVCLGEFKADETLRLLPKCNHAFHLPCIDAWLKWNKTCPLCRVLIVHSMPVTNDSSTAASNENHHIDMA</sequence>
<dbReference type="Pfam" id="PF13639">
    <property type="entry name" value="zf-RING_2"/>
    <property type="match status" value="1"/>
</dbReference>
<evidence type="ECO:0000256" key="8">
    <source>
        <dbReference type="ARBA" id="ARBA00022771"/>
    </source>
</evidence>
<comment type="subcellular location">
    <subcellularLocation>
        <location evidence="2">Membrane</location>
        <topology evidence="2">Single-pass membrane protein</topology>
    </subcellularLocation>
</comment>
<dbReference type="SMART" id="SM00184">
    <property type="entry name" value="RING"/>
    <property type="match status" value="1"/>
</dbReference>
<evidence type="ECO:0000313" key="16">
    <source>
        <dbReference type="Proteomes" id="UP001420932"/>
    </source>
</evidence>
<dbReference type="EMBL" id="JBBNAF010000002">
    <property type="protein sequence ID" value="KAK9163898.1"/>
    <property type="molecule type" value="Genomic_DNA"/>
</dbReference>
<evidence type="ECO:0000256" key="13">
    <source>
        <dbReference type="PROSITE-ProRule" id="PRU00175"/>
    </source>
</evidence>
<keyword evidence="11" id="KW-1133">Transmembrane helix</keyword>
<dbReference type="Gene3D" id="3.30.40.10">
    <property type="entry name" value="Zinc/RING finger domain, C3HC4 (zinc finger)"/>
    <property type="match status" value="1"/>
</dbReference>
<evidence type="ECO:0000256" key="5">
    <source>
        <dbReference type="ARBA" id="ARBA00022679"/>
    </source>
</evidence>
<dbReference type="Proteomes" id="UP001420932">
    <property type="component" value="Unassembled WGS sequence"/>
</dbReference>
<keyword evidence="7" id="KW-0479">Metal-binding</keyword>
<keyword evidence="9" id="KW-0833">Ubl conjugation pathway</keyword>
<comment type="pathway">
    <text evidence="3">Protein modification; protein ubiquitination.</text>
</comment>
<dbReference type="SUPFAM" id="SSF57850">
    <property type="entry name" value="RING/U-box"/>
    <property type="match status" value="1"/>
</dbReference>
<comment type="caution">
    <text evidence="15">The sequence shown here is derived from an EMBL/GenBank/DDBJ whole genome shotgun (WGS) entry which is preliminary data.</text>
</comment>
<dbReference type="EC" id="2.3.2.27" evidence="4"/>
<keyword evidence="6" id="KW-0812">Transmembrane</keyword>
<proteinExistence type="predicted"/>
<evidence type="ECO:0000256" key="7">
    <source>
        <dbReference type="ARBA" id="ARBA00022723"/>
    </source>
</evidence>
<dbReference type="InterPro" id="IPR013083">
    <property type="entry name" value="Znf_RING/FYVE/PHD"/>
</dbReference>
<comment type="catalytic activity">
    <reaction evidence="1">
        <text>S-ubiquitinyl-[E2 ubiquitin-conjugating enzyme]-L-cysteine + [acceptor protein]-L-lysine = [E2 ubiquitin-conjugating enzyme]-L-cysteine + N(6)-ubiquitinyl-[acceptor protein]-L-lysine.</text>
        <dbReference type="EC" id="2.3.2.27"/>
    </reaction>
</comment>
<gene>
    <name evidence="15" type="ORF">Syun_004800</name>
</gene>